<comment type="caution">
    <text evidence="1">The sequence shown here is derived from an EMBL/GenBank/DDBJ whole genome shotgun (WGS) entry which is preliminary data.</text>
</comment>
<sequence>MDQELESQFNEFEKPPVIRRKLLPLSDKGLLCHGL</sequence>
<organism evidence="1 2">
    <name type="scientific">Flavobacterium pectinovorum</name>
    <dbReference type="NCBI Taxonomy" id="29533"/>
    <lineage>
        <taxon>Bacteria</taxon>
        <taxon>Pseudomonadati</taxon>
        <taxon>Bacteroidota</taxon>
        <taxon>Flavobacteriia</taxon>
        <taxon>Flavobacteriales</taxon>
        <taxon>Flavobacteriaceae</taxon>
        <taxon>Flavobacterium</taxon>
    </lineage>
</organism>
<gene>
    <name evidence="1" type="ORF">SAMN05444387_0634</name>
</gene>
<accession>A0ABY1IZ48</accession>
<dbReference type="EMBL" id="FRBX01000001">
    <property type="protein sequence ID" value="SHL44999.1"/>
    <property type="molecule type" value="Genomic_DNA"/>
</dbReference>
<evidence type="ECO:0000313" key="2">
    <source>
        <dbReference type="Proteomes" id="UP000184216"/>
    </source>
</evidence>
<name>A0ABY1IZ48_9FLAO</name>
<proteinExistence type="predicted"/>
<reference evidence="1 2" key="1">
    <citation type="submission" date="2016-11" db="EMBL/GenBank/DDBJ databases">
        <authorList>
            <person name="Varghese N."/>
            <person name="Submissions S."/>
        </authorList>
    </citation>
    <scope>NUCLEOTIDE SEQUENCE [LARGE SCALE GENOMIC DNA]</scope>
    <source>
        <strain evidence="1 2">DSM 6368</strain>
    </source>
</reference>
<protein>
    <submittedName>
        <fullName evidence="1">Uncharacterized protein</fullName>
    </submittedName>
</protein>
<evidence type="ECO:0000313" key="1">
    <source>
        <dbReference type="EMBL" id="SHL44999.1"/>
    </source>
</evidence>
<dbReference type="Proteomes" id="UP000184216">
    <property type="component" value="Unassembled WGS sequence"/>
</dbReference>
<keyword evidence="2" id="KW-1185">Reference proteome</keyword>